<evidence type="ECO:0000259" key="6">
    <source>
        <dbReference type="Pfam" id="PF07715"/>
    </source>
</evidence>
<feature type="chain" id="PRO_5019452475" evidence="5">
    <location>
        <begin position="35"/>
        <end position="1020"/>
    </location>
</feature>
<proteinExistence type="predicted"/>
<dbReference type="InterPro" id="IPR012910">
    <property type="entry name" value="Plug_dom"/>
</dbReference>
<dbReference type="GO" id="GO:0009279">
    <property type="term" value="C:cell outer membrane"/>
    <property type="evidence" value="ECO:0007669"/>
    <property type="project" value="UniProtKB-SubCell"/>
</dbReference>
<dbReference type="InterPro" id="IPR037066">
    <property type="entry name" value="Plug_dom_sf"/>
</dbReference>
<keyword evidence="7" id="KW-0675">Receptor</keyword>
<evidence type="ECO:0000256" key="3">
    <source>
        <dbReference type="ARBA" id="ARBA00023237"/>
    </source>
</evidence>
<feature type="domain" description="TonB-dependent receptor plug" evidence="6">
    <location>
        <begin position="149"/>
        <end position="243"/>
    </location>
</feature>
<dbReference type="AlphaFoldDB" id="A0A420ENT4"/>
<keyword evidence="2" id="KW-0472">Membrane</keyword>
<sequence length="1020" mass="111669">MKKFSKALHGSAAPLALVLGGISVTGMVAVPAVAQDYTNVSATGRVIGTDGQPIEGATVTIVSNAQGFSRTVTTNNNGSYRIQQIPPGRYTVTVSAPGYDSFTDPDVSLNQDGAANQYALAPSGALGGEIVVMAGRTEVVDFDRTTTGAVINVGELASRVPVARDLTSIIELSPGTSQGDAAFGNLASVGGASVSENAFYINGLNVTDFRKGLGSSTVPFDFYETVEVKNGGYQAEFGRSTGGFINATTKSGSNEYHASILFNWQPDGLRSDSPSSRNPDDGSLRIDNSLDSESEKDVVVQLSGPIIKDRLFFYGLYNFRDREYGRGLALNSQFENNYSDSPFWGVKVDPVPIDGHRLEFTYFDTSGERTLDNYSYDPETDDIGGYVGSELQEYGGSNYVVRYTGNFTDWFTLSAAYGKNKQSDNVTADDTSFPYIVDYRERSAGQVIGNSVNLLETGEDEREFYRFDADLYVDFLGSHHFRAGYDHEDLTSNNLVSYTGDAAYSILSGSSGDVYAPAGVDYVSVRTFRSGGIFDTTNEAFYIQDNWSLMNDRLQLQLGLRNDRFTNRDSEGNAFYESGDQWAPRVGFTFDVFDDGRAKIYGSFGRYYLPIQSNTNVRLSGPEFDQTRYNRFAGFDSNGVPILGDPLIGFTGSDTCLDTGIDNCEVISTGEAAPLDSVVAKNLKPQSKDEYILGGEMRVGNHWVFGLYGTYRSLNESLEDVAVDTAVRNYCAENGYDTDACNDTWFGYHQYVLLNPGSDATITLSDPLPGETEIRTLDLTAEQLAFPKAKHTYKAITATFEREFDGVWELQGSYTYSQTKGNIEGGVKSDNGQDDAGITTGFDVPGLALGSYGYLPTHRAHNFKLFGSYQVTDWFTLGGNVQLESPRKFGCIGRIRSDLDEIAPLYGAESWYCHVDGSGNVITDPEADVDRGNGTTQTPRGSQFESDWFNTVNLTAVFKLPITSFDSSLRVDVFNVFNSSAKLDFEERGTQDNGQPRADYGVPLSWQTPRYVRFQLKMGF</sequence>
<dbReference type="RefSeq" id="WP_120323522.1">
    <property type="nucleotide sequence ID" value="NZ_RAPF01000002.1"/>
</dbReference>
<keyword evidence="3" id="KW-0998">Cell outer membrane</keyword>
<comment type="caution">
    <text evidence="7">The sequence shown here is derived from an EMBL/GenBank/DDBJ whole genome shotgun (WGS) entry which is preliminary data.</text>
</comment>
<reference evidence="7 8" key="1">
    <citation type="submission" date="2018-09" db="EMBL/GenBank/DDBJ databases">
        <title>Altererythrobacter spongiae sp. nov., isolated from a marine sponge.</title>
        <authorList>
            <person name="Zhuang L."/>
            <person name="Luo L."/>
        </authorList>
    </citation>
    <scope>NUCLEOTIDE SEQUENCE [LARGE SCALE GENOMIC DNA]</scope>
    <source>
        <strain evidence="7 8">HN-Y73</strain>
    </source>
</reference>
<accession>A0A420ENT4</accession>
<evidence type="ECO:0000256" key="4">
    <source>
        <dbReference type="SAM" id="MobiDB-lite"/>
    </source>
</evidence>
<dbReference type="SUPFAM" id="SSF49464">
    <property type="entry name" value="Carboxypeptidase regulatory domain-like"/>
    <property type="match status" value="1"/>
</dbReference>
<evidence type="ECO:0000256" key="1">
    <source>
        <dbReference type="ARBA" id="ARBA00004442"/>
    </source>
</evidence>
<evidence type="ECO:0000256" key="2">
    <source>
        <dbReference type="ARBA" id="ARBA00023136"/>
    </source>
</evidence>
<evidence type="ECO:0000313" key="8">
    <source>
        <dbReference type="Proteomes" id="UP000284395"/>
    </source>
</evidence>
<gene>
    <name evidence="7" type="ORF">D6851_03520</name>
</gene>
<dbReference type="Gene3D" id="2.170.130.10">
    <property type="entry name" value="TonB-dependent receptor, plug domain"/>
    <property type="match status" value="1"/>
</dbReference>
<evidence type="ECO:0000313" key="7">
    <source>
        <dbReference type="EMBL" id="RKF22323.1"/>
    </source>
</evidence>
<dbReference type="Gene3D" id="2.60.40.1120">
    <property type="entry name" value="Carboxypeptidase-like, regulatory domain"/>
    <property type="match status" value="1"/>
</dbReference>
<dbReference type="Pfam" id="PF13620">
    <property type="entry name" value="CarboxypepD_reg"/>
    <property type="match status" value="1"/>
</dbReference>
<feature type="signal peptide" evidence="5">
    <location>
        <begin position="1"/>
        <end position="34"/>
    </location>
</feature>
<organism evidence="7 8">
    <name type="scientific">Altericroceibacterium spongiae</name>
    <dbReference type="NCBI Taxonomy" id="2320269"/>
    <lineage>
        <taxon>Bacteria</taxon>
        <taxon>Pseudomonadati</taxon>
        <taxon>Pseudomonadota</taxon>
        <taxon>Alphaproteobacteria</taxon>
        <taxon>Sphingomonadales</taxon>
        <taxon>Erythrobacteraceae</taxon>
        <taxon>Altericroceibacterium</taxon>
    </lineage>
</organism>
<keyword evidence="5" id="KW-0732">Signal</keyword>
<dbReference type="InterPro" id="IPR036942">
    <property type="entry name" value="Beta-barrel_TonB_sf"/>
</dbReference>
<protein>
    <submittedName>
        <fullName evidence="7">TonB-dependent receptor</fullName>
    </submittedName>
</protein>
<dbReference type="InterPro" id="IPR008969">
    <property type="entry name" value="CarboxyPept-like_regulatory"/>
</dbReference>
<comment type="subcellular location">
    <subcellularLocation>
        <location evidence="1">Cell outer membrane</location>
    </subcellularLocation>
</comment>
<dbReference type="SUPFAM" id="SSF56935">
    <property type="entry name" value="Porins"/>
    <property type="match status" value="1"/>
</dbReference>
<dbReference type="Proteomes" id="UP000284395">
    <property type="component" value="Unassembled WGS sequence"/>
</dbReference>
<dbReference type="Gene3D" id="2.40.170.20">
    <property type="entry name" value="TonB-dependent receptor, beta-barrel domain"/>
    <property type="match status" value="1"/>
</dbReference>
<dbReference type="Pfam" id="PF07715">
    <property type="entry name" value="Plug"/>
    <property type="match status" value="1"/>
</dbReference>
<dbReference type="OrthoDB" id="9768147at2"/>
<evidence type="ECO:0000256" key="5">
    <source>
        <dbReference type="SAM" id="SignalP"/>
    </source>
</evidence>
<dbReference type="EMBL" id="RAPF01000002">
    <property type="protein sequence ID" value="RKF22323.1"/>
    <property type="molecule type" value="Genomic_DNA"/>
</dbReference>
<keyword evidence="8" id="KW-1185">Reference proteome</keyword>
<name>A0A420ENT4_9SPHN</name>
<feature type="region of interest" description="Disordered" evidence="4">
    <location>
        <begin position="269"/>
        <end position="289"/>
    </location>
</feature>